<keyword evidence="9" id="KW-1185">Reference proteome</keyword>
<dbReference type="InterPro" id="IPR051791">
    <property type="entry name" value="Pra-immunoreactive"/>
</dbReference>
<feature type="transmembrane region" description="Helical" evidence="6">
    <location>
        <begin position="20"/>
        <end position="41"/>
    </location>
</feature>
<evidence type="ECO:0000313" key="9">
    <source>
        <dbReference type="Proteomes" id="UP000598227"/>
    </source>
</evidence>
<name>A0ABR9GMA8_9HYPH</name>
<dbReference type="PANTHER" id="PTHR36115">
    <property type="entry name" value="PROLINE-RICH ANTIGEN HOMOLOG-RELATED"/>
    <property type="match status" value="1"/>
</dbReference>
<evidence type="ECO:0000256" key="5">
    <source>
        <dbReference type="ARBA" id="ARBA00023136"/>
    </source>
</evidence>
<sequence length="254" mass="27275">MTDVESAPVRAGFWRRVGALVIDCLVVLVPLQIVVVVLFAMSNGSIQGSFGFVSRVCQTVAQAPSGLEPPPPADANTFTECEIGFFGLPTARTLAIGTVKQQGNTTSGRFITYALDAQGNPVNAFTTDWIAILAVAVYLIAMERRSGATIGKRTLGIRAVPTNAPGQIGLPLRQAVIRQAAKWIGMIPAMLFAVVVFFVLEDPFAAMETQGYWTMFAIAAAIQIAWLLWIIISVSSKRDPIYDRIAGTSVLRTG</sequence>
<evidence type="ECO:0000256" key="4">
    <source>
        <dbReference type="ARBA" id="ARBA00022989"/>
    </source>
</evidence>
<gene>
    <name evidence="8" type="ORF">IHE39_11005</name>
</gene>
<dbReference type="Pfam" id="PF06271">
    <property type="entry name" value="RDD"/>
    <property type="match status" value="1"/>
</dbReference>
<protein>
    <submittedName>
        <fullName evidence="8">RDD family protein</fullName>
    </submittedName>
</protein>
<evidence type="ECO:0000313" key="8">
    <source>
        <dbReference type="EMBL" id="MBE1204815.1"/>
    </source>
</evidence>
<keyword evidence="5 6" id="KW-0472">Membrane</keyword>
<feature type="transmembrane region" description="Helical" evidence="6">
    <location>
        <begin position="122"/>
        <end position="141"/>
    </location>
</feature>
<keyword evidence="3 6" id="KW-0812">Transmembrane</keyword>
<accession>A0ABR9GMA8</accession>
<feature type="transmembrane region" description="Helical" evidence="6">
    <location>
        <begin position="180"/>
        <end position="200"/>
    </location>
</feature>
<evidence type="ECO:0000256" key="1">
    <source>
        <dbReference type="ARBA" id="ARBA00004651"/>
    </source>
</evidence>
<dbReference type="InterPro" id="IPR010432">
    <property type="entry name" value="RDD"/>
</dbReference>
<dbReference type="Proteomes" id="UP000598227">
    <property type="component" value="Unassembled WGS sequence"/>
</dbReference>
<keyword evidence="4 6" id="KW-1133">Transmembrane helix</keyword>
<comment type="caution">
    <text evidence="8">The sequence shown here is derived from an EMBL/GenBank/DDBJ whole genome shotgun (WGS) entry which is preliminary data.</text>
</comment>
<feature type="domain" description="RDD" evidence="7">
    <location>
        <begin position="129"/>
        <end position="247"/>
    </location>
</feature>
<evidence type="ECO:0000259" key="7">
    <source>
        <dbReference type="Pfam" id="PF06271"/>
    </source>
</evidence>
<reference evidence="8 9" key="1">
    <citation type="submission" date="2020-09" db="EMBL/GenBank/DDBJ databases">
        <title>Draft Genome Sequence of Aminobacter carboxidus type strain DSM 1086, a soil Gram-negative carboxydobacterium.</title>
        <authorList>
            <person name="Turrini P."/>
            <person name="Tescari M."/>
            <person name="Artuso I."/>
            <person name="Lugli G.A."/>
            <person name="Frangipani E."/>
            <person name="Ventura M."/>
            <person name="Visca P."/>
        </authorList>
    </citation>
    <scope>NUCLEOTIDE SEQUENCE [LARGE SCALE GENOMIC DNA]</scope>
    <source>
        <strain evidence="8 9">DSM 1086</strain>
    </source>
</reference>
<evidence type="ECO:0000256" key="3">
    <source>
        <dbReference type="ARBA" id="ARBA00022692"/>
    </source>
</evidence>
<dbReference type="EMBL" id="JACZEP010000002">
    <property type="protein sequence ID" value="MBE1204815.1"/>
    <property type="molecule type" value="Genomic_DNA"/>
</dbReference>
<evidence type="ECO:0000256" key="6">
    <source>
        <dbReference type="SAM" id="Phobius"/>
    </source>
</evidence>
<organism evidence="8 9">
    <name type="scientific">Aminobacter carboxidus</name>
    <dbReference type="NCBI Taxonomy" id="376165"/>
    <lineage>
        <taxon>Bacteria</taxon>
        <taxon>Pseudomonadati</taxon>
        <taxon>Pseudomonadota</taxon>
        <taxon>Alphaproteobacteria</taxon>
        <taxon>Hyphomicrobiales</taxon>
        <taxon>Phyllobacteriaceae</taxon>
        <taxon>Aminobacter</taxon>
    </lineage>
</organism>
<feature type="transmembrane region" description="Helical" evidence="6">
    <location>
        <begin position="212"/>
        <end position="234"/>
    </location>
</feature>
<proteinExistence type="predicted"/>
<keyword evidence="2" id="KW-1003">Cell membrane</keyword>
<dbReference type="RefSeq" id="WP_192566468.1">
    <property type="nucleotide sequence ID" value="NZ_JACZEP010000002.1"/>
</dbReference>
<evidence type="ECO:0000256" key="2">
    <source>
        <dbReference type="ARBA" id="ARBA00022475"/>
    </source>
</evidence>
<comment type="subcellular location">
    <subcellularLocation>
        <location evidence="1">Cell membrane</location>
        <topology evidence="1">Multi-pass membrane protein</topology>
    </subcellularLocation>
</comment>